<dbReference type="Proteomes" id="UP000503117">
    <property type="component" value="Chromosome"/>
</dbReference>
<name>A0ABX6M2X0_9BURK</name>
<dbReference type="RefSeq" id="WP_169109994.1">
    <property type="nucleotide sequence ID" value="NZ_CP051684.1"/>
</dbReference>
<evidence type="ECO:0000313" key="1">
    <source>
        <dbReference type="EMBL" id="QJD88644.1"/>
    </source>
</evidence>
<dbReference type="EMBL" id="CP051684">
    <property type="protein sequence ID" value="QJD88644.1"/>
    <property type="molecule type" value="Genomic_DNA"/>
</dbReference>
<gene>
    <name evidence="1" type="ORF">HH213_23800</name>
</gene>
<accession>A0ABX6M2X0</accession>
<protein>
    <submittedName>
        <fullName evidence="1">Uncharacterized protein</fullName>
    </submittedName>
</protein>
<keyword evidence="2" id="KW-1185">Reference proteome</keyword>
<proteinExistence type="predicted"/>
<reference evidence="1 2" key="1">
    <citation type="submission" date="2020-04" db="EMBL/GenBank/DDBJ databases">
        <title>Genome sequencing of novel species.</title>
        <authorList>
            <person name="Heo J."/>
            <person name="Kim S.-J."/>
            <person name="Kim J.-S."/>
            <person name="Hong S.-B."/>
            <person name="Kwon S.-W."/>
        </authorList>
    </citation>
    <scope>NUCLEOTIDE SEQUENCE [LARGE SCALE GENOMIC DNA]</scope>
    <source>
        <strain evidence="1 2">AF9R3</strain>
    </source>
</reference>
<sequence length="47" mass="4895">MEFVIVCAALALALGIGVSGDSSVLKQLLDAFKTAYQDFSYAISLPG</sequence>
<organism evidence="1 2">
    <name type="scientific">Duganella dendranthematis</name>
    <dbReference type="NCBI Taxonomy" id="2728021"/>
    <lineage>
        <taxon>Bacteria</taxon>
        <taxon>Pseudomonadati</taxon>
        <taxon>Pseudomonadota</taxon>
        <taxon>Betaproteobacteria</taxon>
        <taxon>Burkholderiales</taxon>
        <taxon>Oxalobacteraceae</taxon>
        <taxon>Telluria group</taxon>
        <taxon>Duganella</taxon>
    </lineage>
</organism>
<evidence type="ECO:0000313" key="2">
    <source>
        <dbReference type="Proteomes" id="UP000503117"/>
    </source>
</evidence>